<evidence type="ECO:0000313" key="10">
    <source>
        <dbReference type="EMBL" id="QSG13345.1"/>
    </source>
</evidence>
<dbReference type="Gene3D" id="3.30.450.20">
    <property type="entry name" value="PAS domain"/>
    <property type="match status" value="2"/>
</dbReference>
<dbReference type="SUPFAM" id="SSF55785">
    <property type="entry name" value="PYP-like sensor domain (PAS domain)"/>
    <property type="match status" value="2"/>
</dbReference>
<evidence type="ECO:0000256" key="6">
    <source>
        <dbReference type="SAM" id="MobiDB-lite"/>
    </source>
</evidence>
<dbReference type="InterPro" id="IPR013656">
    <property type="entry name" value="PAS_4"/>
</dbReference>
<evidence type="ECO:0000256" key="3">
    <source>
        <dbReference type="ARBA" id="ARBA00022553"/>
    </source>
</evidence>
<reference evidence="10" key="1">
    <citation type="submission" date="2020-11" db="EMBL/GenBank/DDBJ databases">
        <title>Carbohydrate-dependent, anaerobic sulfur respiration: A novel catabolism in halophilic archaea.</title>
        <authorList>
            <person name="Sorokin D.Y."/>
            <person name="Messina E."/>
            <person name="Smedile F."/>
            <person name="La Cono V."/>
            <person name="Hallsworth J.E."/>
            <person name="Yakimov M.M."/>
        </authorList>
    </citation>
    <scope>NUCLEOTIDE SEQUENCE</scope>
    <source>
        <strain evidence="10">HSR-Bgl</strain>
    </source>
</reference>
<evidence type="ECO:0000259" key="7">
    <source>
        <dbReference type="PROSITE" id="PS50109"/>
    </source>
</evidence>
<dbReference type="PROSITE" id="PS50109">
    <property type="entry name" value="HIS_KIN"/>
    <property type="match status" value="1"/>
</dbReference>
<feature type="domain" description="Histidine kinase" evidence="7">
    <location>
        <begin position="284"/>
        <end position="506"/>
    </location>
</feature>
<dbReference type="GO" id="GO:0004673">
    <property type="term" value="F:protein histidine kinase activity"/>
    <property type="evidence" value="ECO:0007669"/>
    <property type="project" value="UniProtKB-EC"/>
</dbReference>
<dbReference type="InterPro" id="IPR000700">
    <property type="entry name" value="PAS-assoc_C"/>
</dbReference>
<dbReference type="Pfam" id="PF02518">
    <property type="entry name" value="HATPase_c"/>
    <property type="match status" value="1"/>
</dbReference>
<dbReference type="InterPro" id="IPR000014">
    <property type="entry name" value="PAS"/>
</dbReference>
<name>A0A897NPE9_9EURY</name>
<dbReference type="InterPro" id="IPR004358">
    <property type="entry name" value="Sig_transdc_His_kin-like_C"/>
</dbReference>
<dbReference type="SMART" id="SM00086">
    <property type="entry name" value="PAC"/>
    <property type="match status" value="2"/>
</dbReference>
<dbReference type="SUPFAM" id="SSF55874">
    <property type="entry name" value="ATPase domain of HSP90 chaperone/DNA topoisomerase II/histidine kinase"/>
    <property type="match status" value="1"/>
</dbReference>
<dbReference type="SMART" id="SM00091">
    <property type="entry name" value="PAS"/>
    <property type="match status" value="2"/>
</dbReference>
<keyword evidence="5 10" id="KW-0418">Kinase</keyword>
<dbReference type="GeneID" id="68862468"/>
<dbReference type="Pfam" id="PF08447">
    <property type="entry name" value="PAS_3"/>
    <property type="match status" value="1"/>
</dbReference>
<accession>A0A897NPE9</accession>
<keyword evidence="4" id="KW-0808">Transferase</keyword>
<dbReference type="PROSITE" id="PS50113">
    <property type="entry name" value="PAC"/>
    <property type="match status" value="1"/>
</dbReference>
<dbReference type="EC" id="2.7.13.3" evidence="2"/>
<evidence type="ECO:0000256" key="1">
    <source>
        <dbReference type="ARBA" id="ARBA00000085"/>
    </source>
</evidence>
<dbReference type="InterPro" id="IPR035965">
    <property type="entry name" value="PAS-like_dom_sf"/>
</dbReference>
<gene>
    <name evidence="10" type="ORF">HSBGL_2951</name>
</gene>
<dbReference type="PANTHER" id="PTHR43304:SF1">
    <property type="entry name" value="PAC DOMAIN-CONTAINING PROTEIN"/>
    <property type="match status" value="1"/>
</dbReference>
<dbReference type="Proteomes" id="UP000663305">
    <property type="component" value="Chromosome"/>
</dbReference>
<dbReference type="InterPro" id="IPR003594">
    <property type="entry name" value="HATPase_dom"/>
</dbReference>
<dbReference type="AlphaFoldDB" id="A0A897NPE9"/>
<evidence type="ECO:0000256" key="4">
    <source>
        <dbReference type="ARBA" id="ARBA00022679"/>
    </source>
</evidence>
<feature type="domain" description="PAC" evidence="9">
    <location>
        <begin position="220"/>
        <end position="273"/>
    </location>
</feature>
<dbReference type="SMART" id="SM00387">
    <property type="entry name" value="HATPase_c"/>
    <property type="match status" value="1"/>
</dbReference>
<dbReference type="RefSeq" id="WP_229125065.1">
    <property type="nucleotide sequence ID" value="NZ_CP064789.1"/>
</dbReference>
<dbReference type="InterPro" id="IPR005467">
    <property type="entry name" value="His_kinase_dom"/>
</dbReference>
<feature type="domain" description="PAS" evidence="8">
    <location>
        <begin position="31"/>
        <end position="79"/>
    </location>
</feature>
<evidence type="ECO:0000256" key="5">
    <source>
        <dbReference type="ARBA" id="ARBA00022777"/>
    </source>
</evidence>
<keyword evidence="3" id="KW-0597">Phosphoprotein</keyword>
<evidence type="ECO:0000313" key="11">
    <source>
        <dbReference type="Proteomes" id="UP000663305"/>
    </source>
</evidence>
<evidence type="ECO:0000259" key="8">
    <source>
        <dbReference type="PROSITE" id="PS50112"/>
    </source>
</evidence>
<feature type="domain" description="PAS" evidence="8">
    <location>
        <begin position="144"/>
        <end position="216"/>
    </location>
</feature>
<comment type="catalytic activity">
    <reaction evidence="1">
        <text>ATP + protein L-histidine = ADP + protein N-phospho-L-histidine.</text>
        <dbReference type="EC" id="2.7.13.3"/>
    </reaction>
</comment>
<evidence type="ECO:0000259" key="9">
    <source>
        <dbReference type="PROSITE" id="PS50113"/>
    </source>
</evidence>
<dbReference type="InterPro" id="IPR001610">
    <property type="entry name" value="PAC"/>
</dbReference>
<dbReference type="PRINTS" id="PR00344">
    <property type="entry name" value="BCTRLSENSOR"/>
</dbReference>
<dbReference type="Gene3D" id="3.30.565.10">
    <property type="entry name" value="Histidine kinase-like ATPase, C-terminal domain"/>
    <property type="match status" value="1"/>
</dbReference>
<dbReference type="InterPro" id="IPR052162">
    <property type="entry name" value="Sensor_kinase/Photoreceptor"/>
</dbReference>
<feature type="region of interest" description="Disordered" evidence="6">
    <location>
        <begin position="1"/>
        <end position="21"/>
    </location>
</feature>
<protein>
    <recommendedName>
        <fullName evidence="2">histidine kinase</fullName>
        <ecNumber evidence="2">2.7.13.3</ecNumber>
    </recommendedName>
</protein>
<dbReference type="CDD" id="cd00130">
    <property type="entry name" value="PAS"/>
    <property type="match status" value="2"/>
</dbReference>
<sequence length="509" mass="56351">MSDLPEQPVQPSNGVDQSHLPYPYQRLTRGGELLAVNEAWSTLLGYEAAAVTGDQFEEYVLQPDRADFRAAYEQSITGERSAPIELDLRHAAGHPVTVTFDVRIERDDGAFVQAHCHFTAIDSSGGLGSVGTTEGRADDQFSATEERMQLAVEGAKLGIWDWDMQADEVLRDELLANMLGYSPEEMGDQLDDWERLVHPDGKQRHDEALAEHVANETDFYQCDYRMQTRSGDYKWVRTMGTVVAWDEDGAPLRAVGIHLDIDEQKRNQLKLARRTEQLEALNRVVRHDIRNDMNALYGWAQELDGHVDASGVEALEQVLTSAHHILELTEVAREFVESLGVAEDVDLEPVNLREHLRNELAKQRDAHPDADFEVVGDLPNATVRANEMLSSVFRNVLVNAVEHNDAATPTVTVTVAAGDQTVEVRIADNGPGISDALKDEIFNKGTKSLSDGAGLGLYIVETLVDSYGGTVSIEDREKLRPTRSRPQAENTDSTGSVFIIELPLIDSEG</sequence>
<dbReference type="EMBL" id="CP064789">
    <property type="protein sequence ID" value="QSG13345.1"/>
    <property type="molecule type" value="Genomic_DNA"/>
</dbReference>
<dbReference type="PANTHER" id="PTHR43304">
    <property type="entry name" value="PHYTOCHROME-LIKE PROTEIN CPH1"/>
    <property type="match status" value="1"/>
</dbReference>
<dbReference type="NCBIfam" id="TIGR00229">
    <property type="entry name" value="sensory_box"/>
    <property type="match status" value="2"/>
</dbReference>
<dbReference type="InterPro" id="IPR036890">
    <property type="entry name" value="HATPase_C_sf"/>
</dbReference>
<dbReference type="InterPro" id="IPR013655">
    <property type="entry name" value="PAS_fold_3"/>
</dbReference>
<proteinExistence type="predicted"/>
<dbReference type="Pfam" id="PF08448">
    <property type="entry name" value="PAS_4"/>
    <property type="match status" value="1"/>
</dbReference>
<organism evidence="10 11">
    <name type="scientific">Halapricum desulfuricans</name>
    <dbReference type="NCBI Taxonomy" id="2841257"/>
    <lineage>
        <taxon>Archaea</taxon>
        <taxon>Methanobacteriati</taxon>
        <taxon>Methanobacteriota</taxon>
        <taxon>Stenosarchaea group</taxon>
        <taxon>Halobacteria</taxon>
        <taxon>Halobacteriales</taxon>
        <taxon>Haloarculaceae</taxon>
        <taxon>Halapricum</taxon>
    </lineage>
</organism>
<dbReference type="PROSITE" id="PS50112">
    <property type="entry name" value="PAS"/>
    <property type="match status" value="2"/>
</dbReference>
<evidence type="ECO:0000256" key="2">
    <source>
        <dbReference type="ARBA" id="ARBA00012438"/>
    </source>
</evidence>